<dbReference type="InterPro" id="IPR009078">
    <property type="entry name" value="Ferritin-like_SF"/>
</dbReference>
<dbReference type="PANTHER" id="PTHR31694:SF26">
    <property type="entry name" value="OS05G0151100 PROTEIN"/>
    <property type="match status" value="1"/>
</dbReference>
<dbReference type="Proteomes" id="UP001371305">
    <property type="component" value="Unassembled WGS sequence"/>
</dbReference>
<dbReference type="InterPro" id="IPR006311">
    <property type="entry name" value="TAT_signal"/>
</dbReference>
<dbReference type="EMBL" id="JBBUKT010000005">
    <property type="protein sequence ID" value="MEK7951690.1"/>
    <property type="molecule type" value="Genomic_DNA"/>
</dbReference>
<feature type="chain" id="PRO_5045609729" evidence="1">
    <location>
        <begin position="44"/>
        <end position="311"/>
    </location>
</feature>
<sequence>MTPNQQTQSTSLSPLSGRRTFLRRLGMLGVGGASLATAPMAFADPKPTAFNKKARTDAAVLNFALNLEYLEAEYYLRGTTGQGLEGAVIGTDGAGTEGNVIVKANPKVAFTTPAVEQYANEIATDEANHVRFLREVLGASKYDQVARPQIDLQNSFLALGNLIGVPNFDPFANEVNFLLGAFIFEDVGVTAYKGASPLITNKTYLEAAAGILGVEAYHAGSIRTLLYGLGTTAQNLANAISDVRASLDNQPAGAPKLDQGIRVNSVANIVPADGNSIAFSRSTRQVLNIVYGAPDATAGLFFPNGLNGAIA</sequence>
<keyword evidence="1" id="KW-0732">Signal</keyword>
<proteinExistence type="predicted"/>
<dbReference type="PROSITE" id="PS51318">
    <property type="entry name" value="TAT"/>
    <property type="match status" value="1"/>
</dbReference>
<dbReference type="RefSeq" id="WP_341405357.1">
    <property type="nucleotide sequence ID" value="NZ_JBBUKT010000005.1"/>
</dbReference>
<dbReference type="InterPro" id="IPR052965">
    <property type="entry name" value="Pigment-catalase-like"/>
</dbReference>
<organism evidence="2 3">
    <name type="scientific">Luteolibacter soli</name>
    <dbReference type="NCBI Taxonomy" id="3135280"/>
    <lineage>
        <taxon>Bacteria</taxon>
        <taxon>Pseudomonadati</taxon>
        <taxon>Verrucomicrobiota</taxon>
        <taxon>Verrucomicrobiia</taxon>
        <taxon>Verrucomicrobiales</taxon>
        <taxon>Verrucomicrobiaceae</taxon>
        <taxon>Luteolibacter</taxon>
    </lineage>
</organism>
<reference evidence="2 3" key="1">
    <citation type="submission" date="2024-04" db="EMBL/GenBank/DDBJ databases">
        <title>Luteolibacter sp. isolated from soil.</title>
        <authorList>
            <person name="An J."/>
        </authorList>
    </citation>
    <scope>NUCLEOTIDE SEQUENCE [LARGE SCALE GENOMIC DNA]</scope>
    <source>
        <strain evidence="2 3">Y139</strain>
    </source>
</reference>
<dbReference type="Pfam" id="PF13668">
    <property type="entry name" value="Ferritin_2"/>
    <property type="match status" value="1"/>
</dbReference>
<dbReference type="PANTHER" id="PTHR31694">
    <property type="entry name" value="DESICCATION-LIKE PROTEIN"/>
    <property type="match status" value="1"/>
</dbReference>
<gene>
    <name evidence="2" type="ORF">WKV53_14325</name>
</gene>
<dbReference type="SUPFAM" id="SSF47240">
    <property type="entry name" value="Ferritin-like"/>
    <property type="match status" value="1"/>
</dbReference>
<keyword evidence="3" id="KW-1185">Reference proteome</keyword>
<evidence type="ECO:0000313" key="3">
    <source>
        <dbReference type="Proteomes" id="UP001371305"/>
    </source>
</evidence>
<evidence type="ECO:0000256" key="1">
    <source>
        <dbReference type="SAM" id="SignalP"/>
    </source>
</evidence>
<name>A0ABU9AYH7_9BACT</name>
<feature type="signal peptide" evidence="1">
    <location>
        <begin position="1"/>
        <end position="43"/>
    </location>
</feature>
<protein>
    <submittedName>
        <fullName evidence="2">Ferritin-like domain-containing protein</fullName>
    </submittedName>
</protein>
<evidence type="ECO:0000313" key="2">
    <source>
        <dbReference type="EMBL" id="MEK7951690.1"/>
    </source>
</evidence>
<accession>A0ABU9AYH7</accession>
<comment type="caution">
    <text evidence="2">The sequence shown here is derived from an EMBL/GenBank/DDBJ whole genome shotgun (WGS) entry which is preliminary data.</text>
</comment>